<evidence type="ECO:0000313" key="1">
    <source>
        <dbReference type="EMBL" id="VUZ50056.1"/>
    </source>
</evidence>
<organism evidence="1 2">
    <name type="scientific">Hymenolepis diminuta</name>
    <name type="common">Rat tapeworm</name>
    <dbReference type="NCBI Taxonomy" id="6216"/>
    <lineage>
        <taxon>Eukaryota</taxon>
        <taxon>Metazoa</taxon>
        <taxon>Spiralia</taxon>
        <taxon>Lophotrochozoa</taxon>
        <taxon>Platyhelminthes</taxon>
        <taxon>Cestoda</taxon>
        <taxon>Eucestoda</taxon>
        <taxon>Cyclophyllidea</taxon>
        <taxon>Hymenolepididae</taxon>
        <taxon>Hymenolepis</taxon>
    </lineage>
</organism>
<dbReference type="AlphaFoldDB" id="A0A564YS87"/>
<dbReference type="Proteomes" id="UP000321570">
    <property type="component" value="Unassembled WGS sequence"/>
</dbReference>
<feature type="non-terminal residue" evidence="1">
    <location>
        <position position="1"/>
    </location>
</feature>
<accession>A0A564YS87</accession>
<proteinExistence type="predicted"/>
<name>A0A564YS87_HYMDI</name>
<gene>
    <name evidence="1" type="ORF">WMSIL1_LOCUS9075</name>
</gene>
<evidence type="ECO:0000313" key="2">
    <source>
        <dbReference type="Proteomes" id="UP000321570"/>
    </source>
</evidence>
<dbReference type="EMBL" id="CABIJS010000344">
    <property type="protein sequence ID" value="VUZ50056.1"/>
    <property type="molecule type" value="Genomic_DNA"/>
</dbReference>
<protein>
    <submittedName>
        <fullName evidence="1">Uncharacterized protein</fullName>
    </submittedName>
</protein>
<keyword evidence="2" id="KW-1185">Reference proteome</keyword>
<reference evidence="1 2" key="1">
    <citation type="submission" date="2019-07" db="EMBL/GenBank/DDBJ databases">
        <authorList>
            <person name="Jastrzebski P J."/>
            <person name="Paukszto L."/>
            <person name="Jastrzebski P J."/>
        </authorList>
    </citation>
    <scope>NUCLEOTIDE SEQUENCE [LARGE SCALE GENOMIC DNA]</scope>
    <source>
        <strain evidence="1 2">WMS-il1</strain>
    </source>
</reference>
<sequence length="69" mass="7891">KFRDENEVCQTPTLEPTNAENFVRECNQCLNVAEISHPSIRIYSSKSEFPSNHPGPTKNVTYLTVTFIF</sequence>